<evidence type="ECO:0000256" key="1">
    <source>
        <dbReference type="SAM" id="SignalP"/>
    </source>
</evidence>
<sequence>MKRHLRVMKNFLAYTVATMVLAEPSYSCTKQEIEISTYKPTNIIPLGKIVGSVVRRNGCIYIKSGSVLYNPIWPENTYTFKKTNFYYDGRKYNYGSILVFSGGEIGSLALEGGNIVSRCSKDKVNFLISEIRSDRS</sequence>
<keyword evidence="1" id="KW-0732">Signal</keyword>
<dbReference type="RefSeq" id="WP_223178359.1">
    <property type="nucleotide sequence ID" value="NZ_JACIEU010000018.1"/>
</dbReference>
<dbReference type="Proteomes" id="UP000590524">
    <property type="component" value="Unassembled WGS sequence"/>
</dbReference>
<protein>
    <submittedName>
        <fullName evidence="2">Uncharacterized protein</fullName>
    </submittedName>
</protein>
<organism evidence="2 3">
    <name type="scientific">Sphingobium scionense</name>
    <dbReference type="NCBI Taxonomy" id="1404341"/>
    <lineage>
        <taxon>Bacteria</taxon>
        <taxon>Pseudomonadati</taxon>
        <taxon>Pseudomonadota</taxon>
        <taxon>Alphaproteobacteria</taxon>
        <taxon>Sphingomonadales</taxon>
        <taxon>Sphingomonadaceae</taxon>
        <taxon>Sphingobium</taxon>
    </lineage>
</organism>
<feature type="signal peptide" evidence="1">
    <location>
        <begin position="1"/>
        <end position="22"/>
    </location>
</feature>
<evidence type="ECO:0000313" key="2">
    <source>
        <dbReference type="EMBL" id="MBB4150188.1"/>
    </source>
</evidence>
<accession>A0A7W6LUW0</accession>
<feature type="chain" id="PRO_5030978139" evidence="1">
    <location>
        <begin position="23"/>
        <end position="136"/>
    </location>
</feature>
<reference evidence="2 3" key="1">
    <citation type="submission" date="2020-08" db="EMBL/GenBank/DDBJ databases">
        <title>Genomic Encyclopedia of Type Strains, Phase IV (KMG-IV): sequencing the most valuable type-strain genomes for metagenomic binning, comparative biology and taxonomic classification.</title>
        <authorList>
            <person name="Goeker M."/>
        </authorList>
    </citation>
    <scope>NUCLEOTIDE SEQUENCE [LARGE SCALE GENOMIC DNA]</scope>
    <source>
        <strain evidence="2 3">DSM 19371</strain>
    </source>
</reference>
<dbReference type="AlphaFoldDB" id="A0A7W6LUW0"/>
<keyword evidence="3" id="KW-1185">Reference proteome</keyword>
<proteinExistence type="predicted"/>
<gene>
    <name evidence="2" type="ORF">GGQ90_003990</name>
</gene>
<evidence type="ECO:0000313" key="3">
    <source>
        <dbReference type="Proteomes" id="UP000590524"/>
    </source>
</evidence>
<dbReference type="EMBL" id="JACIEU010000018">
    <property type="protein sequence ID" value="MBB4150188.1"/>
    <property type="molecule type" value="Genomic_DNA"/>
</dbReference>
<comment type="caution">
    <text evidence="2">The sequence shown here is derived from an EMBL/GenBank/DDBJ whole genome shotgun (WGS) entry which is preliminary data.</text>
</comment>
<name>A0A7W6LUW0_9SPHN</name>